<sequence length="1833" mass="203342">MSSQRGFTVWRRYVSCIVLLLSCINLRKTNAVIVPAHPVPVEVRPSVAPTIIPQPRVIDQPEADSSLFRLPCGSEKPFVFGRSSTSQQLYLLDGVGLYRMESEEKEGFVKSLVSTLPQRYEEARMLQVLDIQLGGTDHVLFVVTTDQWHNVFLAVRNPSAGTAATAQPIQRIKYTGSFSKARLLECNGSIYLVTIVTYTTTGKIRVYRWQQSYFSLESTKEMPSIDDVRCHCPSTLLLMVLDYSPMPERSLNHVLLLDSAERPVKVQEMFFLYSTLPSFTLDGELYLIRHVSKDKSYLYQWSSEAKFVRLRNLPYHPQKITTYTHWDSTLAVAFDDQVRLYGSDRQSLLRIEASFTVQGANASESMTQLKPGLAGDRMKRLYGLRSSSSEELTLATEFYCPELVVPNTTATALHIYKLTIRSTARTASESAQEQGFRTLNTCLYRLKQELNERKKWIDLIRLQLSRKNLLLDSIVQDAPGTRTLLHPTVQVNRLLLPHDDPNVLPPSRTALNGQSLLVRHYRVATDLNQVLLLNRARTEIRGDLHVTGNVRTRCTKIRAIKAQDGSEGGLSNRKVRQTPSIHHRRYRVVNAKEIVSDSTLSKRFLQRSKMNVVKGTVQVDELHADTVRVEHGHINHIAIPSRKVLEDGAKHGYGGHKVFRNVKSFRLHAQHLNGQPLSTQIIESGLKYANDGITIKTDLCRTRNLVVRDTINGVRLRQLVSSYERTMHVKGNVVLAGPVCVKNLQFQRTLNEVPKEELLDRLSNQTITGPMFVSKGFTHSLQVQRVNGEQLTNYATTAATNLLVKAPVRAEKTVILGDLIANHEQQQFAPHIGTRPGDFRQLYTGKVLLNGSLRLKVAHIHAPNVTIMGESVSSKPYHRYLLRTERQILNDPVTYGTAQFQYLFANTLNGVAVWQFSLVHRNWQNSLYMQDVTVQGHIRPTRIAKRLHTLQQDRVDLKAHVRVCDVKHFTGTLRVANLYTHSLDGSLSPDGLWRKGTPYGVGAPKALQGRTELHHSLLHVRGALHTGVFNGRTAYELTEIAKPPRRRCRTLRLHGVNATTASVRQVAGLSLVDVLHRFTGNGGTHRGSVGTGHVPSFAKIITTGRTQPIAVASIGTINFCPVQRLLQDTVHKFAPGRPIAGYKRVLGAMSVPRQLSVGRINDHGTDQLGRIVTRDPDALPQTIDARWKFGSLAAGFLTAKLLNRVPLDRLAIRTDETLVLQGELLIERLLVTALLLPTRPHWILEPNKVRVAHDVARLRCHGSIHGQVRDPGHPLHQLLLAPSLDRTRIVAGGVVFAGESVHFGNGTTATATGAMQRVERIARRCLRRGPAAPPVAIFEHEQVLTGVEMVPVRGNLHIADAGHLHTRAVNGVNIGERLGPGADLYLLGAAHKHRHDAPIVGEKRWAAGLAATARNVTLIPTATGTNFWTRLAHCTVHSCPLTLHFAQPIAVTALLTADKLNHVPLDGFFHAFAKRRPSANHQTKLRHIQDFPGTLTVTELQLAGAETIIPHVNGIPLGECVLRTTTNASHQTIPGAKTFRALHIDGPLSLQLLNGRRLAQIRRSALSPEAVHHLEAAIFNRPVVLGGLYTRTLYHGPTSSARLADATQTVLLPPELHPGAMQHPRSVLRARTPQPARSRAAPADGPLTLGDTRIRLHCSPDHRSLVVELSRQPSNRTSEQRLHELSRSAGCFKVTGAVVLNRTALLLVVLAPDTSATAHQYDVARGHLMPVPFPSSGSTGRFVALLRPTADETMLAGAVHGDPTPASTSSTSVRIYRLDRATLRHFQTIALAAPIAGLATTPDGGTLLVQDNTKHWHRYTYNSVQGWTTRDDE</sequence>
<reference evidence="3" key="1">
    <citation type="submission" date="2014-01" db="EMBL/GenBank/DDBJ databases">
        <title>The Genome Sequence of Anopheles farauti FAR1 (V2).</title>
        <authorList>
            <consortium name="The Broad Institute Genomics Platform"/>
            <person name="Neafsey D.E."/>
            <person name="Besansky N."/>
            <person name="Howell P."/>
            <person name="Walton C."/>
            <person name="Young S.K."/>
            <person name="Zeng Q."/>
            <person name="Gargeya S."/>
            <person name="Fitzgerald M."/>
            <person name="Haas B."/>
            <person name="Abouelleil A."/>
            <person name="Allen A.W."/>
            <person name="Alvarado L."/>
            <person name="Arachchi H.M."/>
            <person name="Berlin A.M."/>
            <person name="Chapman S.B."/>
            <person name="Gainer-Dewar J."/>
            <person name="Goldberg J."/>
            <person name="Griggs A."/>
            <person name="Gujja S."/>
            <person name="Hansen M."/>
            <person name="Howarth C."/>
            <person name="Imamovic A."/>
            <person name="Ireland A."/>
            <person name="Larimer J."/>
            <person name="McCowan C."/>
            <person name="Murphy C."/>
            <person name="Pearson M."/>
            <person name="Poon T.W."/>
            <person name="Priest M."/>
            <person name="Roberts A."/>
            <person name="Saif S."/>
            <person name="Shea T."/>
            <person name="Sisk P."/>
            <person name="Sykes S."/>
            <person name="Wortman J."/>
            <person name="Nusbaum C."/>
            <person name="Birren B."/>
        </authorList>
    </citation>
    <scope>NUCLEOTIDE SEQUENCE [LARGE SCALE GENOMIC DNA]</scope>
    <source>
        <strain evidence="3">FAR1</strain>
    </source>
</reference>
<keyword evidence="3" id="KW-1185">Reference proteome</keyword>
<dbReference type="EMBL" id="AXCN02001448">
    <property type="status" value="NOT_ANNOTATED_CDS"/>
    <property type="molecule type" value="Genomic_DNA"/>
</dbReference>
<accession>A0A182QL25</accession>
<proteinExistence type="predicted"/>
<dbReference type="STRING" id="69004.A0A182QL25"/>
<dbReference type="PROSITE" id="PS51257">
    <property type="entry name" value="PROKAR_LIPOPROTEIN"/>
    <property type="match status" value="1"/>
</dbReference>
<keyword evidence="1" id="KW-0732">Signal</keyword>
<dbReference type="Proteomes" id="UP000075886">
    <property type="component" value="Unassembled WGS sequence"/>
</dbReference>
<protein>
    <recommendedName>
        <fullName evidence="4">VWFD domain-containing protein</fullName>
    </recommendedName>
</protein>
<dbReference type="VEuPathDB" id="VectorBase:AFAF012376"/>
<evidence type="ECO:0000256" key="1">
    <source>
        <dbReference type="SAM" id="SignalP"/>
    </source>
</evidence>
<organism evidence="2 3">
    <name type="scientific">Anopheles farauti</name>
    <dbReference type="NCBI Taxonomy" id="69004"/>
    <lineage>
        <taxon>Eukaryota</taxon>
        <taxon>Metazoa</taxon>
        <taxon>Ecdysozoa</taxon>
        <taxon>Arthropoda</taxon>
        <taxon>Hexapoda</taxon>
        <taxon>Insecta</taxon>
        <taxon>Pterygota</taxon>
        <taxon>Neoptera</taxon>
        <taxon>Endopterygota</taxon>
        <taxon>Diptera</taxon>
        <taxon>Nematocera</taxon>
        <taxon>Culicoidea</taxon>
        <taxon>Culicidae</taxon>
        <taxon>Anophelinae</taxon>
        <taxon>Anopheles</taxon>
    </lineage>
</organism>
<feature type="chain" id="PRO_5008133093" description="VWFD domain-containing protein" evidence="1">
    <location>
        <begin position="32"/>
        <end position="1833"/>
    </location>
</feature>
<reference evidence="2" key="2">
    <citation type="submission" date="2020-05" db="UniProtKB">
        <authorList>
            <consortium name="EnsemblMetazoa"/>
        </authorList>
    </citation>
    <scope>IDENTIFICATION</scope>
    <source>
        <strain evidence="2">FAR1</strain>
    </source>
</reference>
<dbReference type="EnsemblMetazoa" id="AFAF012376-RA">
    <property type="protein sequence ID" value="AFAF012376-PA"/>
    <property type="gene ID" value="AFAF012376"/>
</dbReference>
<evidence type="ECO:0000313" key="2">
    <source>
        <dbReference type="EnsemblMetazoa" id="AFAF012376-PA"/>
    </source>
</evidence>
<feature type="signal peptide" evidence="1">
    <location>
        <begin position="1"/>
        <end position="31"/>
    </location>
</feature>
<name>A0A182QL25_9DIPT</name>
<evidence type="ECO:0008006" key="4">
    <source>
        <dbReference type="Google" id="ProtNLM"/>
    </source>
</evidence>
<evidence type="ECO:0000313" key="3">
    <source>
        <dbReference type="Proteomes" id="UP000075886"/>
    </source>
</evidence>